<reference evidence="2 3" key="1">
    <citation type="submission" date="2022-09" db="EMBL/GenBank/DDBJ databases">
        <title>Draft genome of isolate Be4.</title>
        <authorList>
            <person name="Sanchez-Castro I."/>
            <person name="Martinez-Rodriguez P."/>
            <person name="Descostes M."/>
            <person name="Merroun M."/>
        </authorList>
    </citation>
    <scope>NUCLEOTIDE SEQUENCE [LARGE SCALE GENOMIC DNA]</scope>
    <source>
        <strain evidence="2 3">Be4</strain>
    </source>
</reference>
<proteinExistence type="predicted"/>
<evidence type="ECO:0000313" key="2">
    <source>
        <dbReference type="EMBL" id="MCT9812456.1"/>
    </source>
</evidence>
<feature type="region of interest" description="Disordered" evidence="1">
    <location>
        <begin position="185"/>
        <end position="212"/>
    </location>
</feature>
<name>A0ABT2PPS7_9BURK</name>
<gene>
    <name evidence="2" type="ORF">N0K08_17575</name>
</gene>
<dbReference type="Proteomes" id="UP001525968">
    <property type="component" value="Unassembled WGS sequence"/>
</dbReference>
<evidence type="ECO:0000256" key="1">
    <source>
        <dbReference type="SAM" id="MobiDB-lite"/>
    </source>
</evidence>
<feature type="compositionally biased region" description="Basic and acidic residues" evidence="1">
    <location>
        <begin position="192"/>
        <end position="212"/>
    </location>
</feature>
<sequence>MTPPTPALRCHDAEACALGLKPCPTPVACGCAPTRANANIGEQEKEKTARHYAALAIEASRAQPAGIDPVAKVLSSRPGNDTSTIDKAFPEGIKLYTKAQVQAVLDKERSALLAAIKDRAVAGALLVSDVQSIMEGAPRPPAAQLDNSLAQIAAVAACFGDDWPDVPGEPEVLRRVKWAARQLKAAQTRPPLTDERISEIDDETHFHESPDWPRRFARAIEAELGKAPAP</sequence>
<accession>A0ABT2PPS7</accession>
<dbReference type="RefSeq" id="WP_261501703.1">
    <property type="nucleotide sequence ID" value="NZ_JAODYH010000008.1"/>
</dbReference>
<organism evidence="2 3">
    <name type="scientific">Acidovorax bellezanensis</name>
    <dbReference type="NCBI Taxonomy" id="2976702"/>
    <lineage>
        <taxon>Bacteria</taxon>
        <taxon>Pseudomonadati</taxon>
        <taxon>Pseudomonadota</taxon>
        <taxon>Betaproteobacteria</taxon>
        <taxon>Burkholderiales</taxon>
        <taxon>Comamonadaceae</taxon>
        <taxon>Acidovorax</taxon>
    </lineage>
</organism>
<protein>
    <submittedName>
        <fullName evidence="2">Uncharacterized protein</fullName>
    </submittedName>
</protein>
<evidence type="ECO:0000313" key="3">
    <source>
        <dbReference type="Proteomes" id="UP001525968"/>
    </source>
</evidence>
<keyword evidence="3" id="KW-1185">Reference proteome</keyword>
<dbReference type="EMBL" id="JAODYH010000008">
    <property type="protein sequence ID" value="MCT9812456.1"/>
    <property type="molecule type" value="Genomic_DNA"/>
</dbReference>
<comment type="caution">
    <text evidence="2">The sequence shown here is derived from an EMBL/GenBank/DDBJ whole genome shotgun (WGS) entry which is preliminary data.</text>
</comment>